<dbReference type="Pfam" id="PF13578">
    <property type="entry name" value="Methyltransf_24"/>
    <property type="match status" value="1"/>
</dbReference>
<accession>A0A6C0LXP5</accession>
<name>A0A6C0LXP5_9ZZZZ</name>
<dbReference type="SUPFAM" id="SSF53335">
    <property type="entry name" value="S-adenosyl-L-methionine-dependent methyltransferases"/>
    <property type="match status" value="1"/>
</dbReference>
<dbReference type="AlphaFoldDB" id="A0A6C0LXP5"/>
<proteinExistence type="predicted"/>
<dbReference type="InterPro" id="IPR029063">
    <property type="entry name" value="SAM-dependent_MTases_sf"/>
</dbReference>
<evidence type="ECO:0008006" key="2">
    <source>
        <dbReference type="Google" id="ProtNLM"/>
    </source>
</evidence>
<dbReference type="EMBL" id="MN740580">
    <property type="protein sequence ID" value="QHU34805.1"/>
    <property type="molecule type" value="Genomic_DNA"/>
</dbReference>
<evidence type="ECO:0000313" key="1">
    <source>
        <dbReference type="EMBL" id="QHU34805.1"/>
    </source>
</evidence>
<sequence length="201" mass="23110">MGDLTSYLIENLNKKGNENFEGNISGCAQQYLDLVKLTNDPNINVMEIGFNGGHSAELFLKNNDKLSLTSFDIGEHPYVLIGKAYIDKIYPNRHTLIIGDSKMCVPNFYKNYKGIKFDFIFIDGGHDYETAIRDLENCYHLAHKDTIVAIDDTMFSQYWLKCWNVGPTKAWMELLEKNKIIELNRTDYSDGRGMCYGKYVM</sequence>
<organism evidence="1">
    <name type="scientific">viral metagenome</name>
    <dbReference type="NCBI Taxonomy" id="1070528"/>
    <lineage>
        <taxon>unclassified sequences</taxon>
        <taxon>metagenomes</taxon>
        <taxon>organismal metagenomes</taxon>
    </lineage>
</organism>
<protein>
    <recommendedName>
        <fullName evidence="2">Methyltransferase</fullName>
    </recommendedName>
</protein>
<reference evidence="1" key="1">
    <citation type="journal article" date="2020" name="Nature">
        <title>Giant virus diversity and host interactions through global metagenomics.</title>
        <authorList>
            <person name="Schulz F."/>
            <person name="Roux S."/>
            <person name="Paez-Espino D."/>
            <person name="Jungbluth S."/>
            <person name="Walsh D.A."/>
            <person name="Denef V.J."/>
            <person name="McMahon K.D."/>
            <person name="Konstantinidis K.T."/>
            <person name="Eloe-Fadrosh E.A."/>
            <person name="Kyrpides N.C."/>
            <person name="Woyke T."/>
        </authorList>
    </citation>
    <scope>NUCLEOTIDE SEQUENCE</scope>
    <source>
        <strain evidence="1">GVMAG-S-1017244-22</strain>
    </source>
</reference>
<dbReference type="Gene3D" id="3.40.50.150">
    <property type="entry name" value="Vaccinia Virus protein VP39"/>
    <property type="match status" value="1"/>
</dbReference>